<comment type="subunit">
    <text evidence="6">The complex is composed of six subunits: RnfA, RnfB, RnfC, RnfD, RnfE and RnfG.</text>
</comment>
<keyword evidence="3 6" id="KW-0285">Flavoprotein</keyword>
<comment type="caution">
    <text evidence="9">The sequence shown here is derived from an EMBL/GenBank/DDBJ whole genome shotgun (WGS) entry which is preliminary data.</text>
</comment>
<feature type="domain" description="FMN-binding" evidence="8">
    <location>
        <begin position="89"/>
        <end position="176"/>
    </location>
</feature>
<dbReference type="GO" id="GO:0009055">
    <property type="term" value="F:electron transfer activity"/>
    <property type="evidence" value="ECO:0007669"/>
    <property type="project" value="InterPro"/>
</dbReference>
<keyword evidence="1 6" id="KW-0813">Transport</keyword>
<evidence type="ECO:0000256" key="6">
    <source>
        <dbReference type="HAMAP-Rule" id="MF_00479"/>
    </source>
</evidence>
<dbReference type="EC" id="7.-.-.-" evidence="6"/>
<dbReference type="Pfam" id="PF04205">
    <property type="entry name" value="FMN_bind"/>
    <property type="match status" value="1"/>
</dbReference>
<dbReference type="GO" id="GO:0022900">
    <property type="term" value="P:electron transport chain"/>
    <property type="evidence" value="ECO:0007669"/>
    <property type="project" value="UniProtKB-UniRule"/>
</dbReference>
<dbReference type="AlphaFoldDB" id="A0A2H9PD38"/>
<dbReference type="EMBL" id="PFMS01000044">
    <property type="protein sequence ID" value="PIZ16505.1"/>
    <property type="molecule type" value="Genomic_DNA"/>
</dbReference>
<dbReference type="GO" id="GO:0005886">
    <property type="term" value="C:plasma membrane"/>
    <property type="evidence" value="ECO:0007669"/>
    <property type="project" value="UniProtKB-SubCell"/>
</dbReference>
<dbReference type="InterPro" id="IPR010209">
    <property type="entry name" value="Ion_transpt_RnfG/RsxG"/>
</dbReference>
<dbReference type="Gene3D" id="3.90.1010.20">
    <property type="match status" value="1"/>
</dbReference>
<sequence>MKDENRFIGTLKSMSLLIIICVVSAAGLSVVYDKTRVKISSQISNERMESLKEVLPGATEFKEFIQEKKWAGYKNGKFLGNVIMVSAKGYAGNAEILVGTDIKNSITNIKILRHSETPGLGAKISENKFTSQFTGKKKSEMWLKKDNSDGKIDAITAATISSRAVTNAIRNALSETDILSESKKERK</sequence>
<evidence type="ECO:0000256" key="5">
    <source>
        <dbReference type="ARBA" id="ARBA00022982"/>
    </source>
</evidence>
<comment type="similarity">
    <text evidence="6">Belongs to the RnfG family.</text>
</comment>
<keyword evidence="6" id="KW-1278">Translocase</keyword>
<keyword evidence="5 6" id="KW-0249">Electron transport</keyword>
<keyword evidence="6 7" id="KW-1133">Transmembrane helix</keyword>
<comment type="subcellular location">
    <subcellularLocation>
        <location evidence="6">Cell membrane</location>
        <topology evidence="6">Single-pass membrane protein</topology>
    </subcellularLocation>
</comment>
<keyword evidence="6" id="KW-1003">Cell membrane</keyword>
<evidence type="ECO:0000256" key="1">
    <source>
        <dbReference type="ARBA" id="ARBA00022448"/>
    </source>
</evidence>
<evidence type="ECO:0000313" key="10">
    <source>
        <dbReference type="Proteomes" id="UP000234145"/>
    </source>
</evidence>
<comment type="cofactor">
    <cofactor evidence="6">
        <name>FMN</name>
        <dbReference type="ChEBI" id="CHEBI:58210"/>
    </cofactor>
</comment>
<feature type="modified residue" description="FMN phosphoryl threonine" evidence="6">
    <location>
        <position position="159"/>
    </location>
</feature>
<evidence type="ECO:0000259" key="8">
    <source>
        <dbReference type="SMART" id="SM00900"/>
    </source>
</evidence>
<keyword evidence="2 6" id="KW-0597">Phosphoprotein</keyword>
<dbReference type="PIRSF" id="PIRSF006091">
    <property type="entry name" value="E_trnsport_RnfG"/>
    <property type="match status" value="1"/>
</dbReference>
<dbReference type="PANTHER" id="PTHR36118:SF1">
    <property type="entry name" value="ION-TRANSLOCATING OXIDOREDUCTASE COMPLEX SUBUNIT G"/>
    <property type="match status" value="1"/>
</dbReference>
<protein>
    <recommendedName>
        <fullName evidence="6">Ion-translocating oxidoreductase complex subunit G</fullName>
        <ecNumber evidence="6">7.-.-.-</ecNumber>
    </recommendedName>
    <alternativeName>
        <fullName evidence="6">Rnf electron transport complex subunit G</fullName>
    </alternativeName>
</protein>
<evidence type="ECO:0000256" key="3">
    <source>
        <dbReference type="ARBA" id="ARBA00022630"/>
    </source>
</evidence>
<evidence type="ECO:0000256" key="4">
    <source>
        <dbReference type="ARBA" id="ARBA00022643"/>
    </source>
</evidence>
<accession>A0A2H9PD38</accession>
<dbReference type="InterPro" id="IPR007329">
    <property type="entry name" value="FMN-bd"/>
</dbReference>
<dbReference type="SMART" id="SM00900">
    <property type="entry name" value="FMN_bind"/>
    <property type="match status" value="1"/>
</dbReference>
<evidence type="ECO:0000256" key="7">
    <source>
        <dbReference type="SAM" id="Phobius"/>
    </source>
</evidence>
<dbReference type="Proteomes" id="UP000234145">
    <property type="component" value="Unassembled WGS sequence"/>
</dbReference>
<dbReference type="HAMAP" id="MF_00479">
    <property type="entry name" value="RsxG_RnfG"/>
    <property type="match status" value="1"/>
</dbReference>
<keyword evidence="4 6" id="KW-0288">FMN</keyword>
<proteinExistence type="inferred from homology"/>
<gene>
    <name evidence="6" type="primary">rnfG</name>
    <name evidence="9" type="ORF">COY51_02585</name>
</gene>
<evidence type="ECO:0000256" key="2">
    <source>
        <dbReference type="ARBA" id="ARBA00022553"/>
    </source>
</evidence>
<keyword evidence="6 7" id="KW-0472">Membrane</keyword>
<feature type="transmembrane region" description="Helical" evidence="7">
    <location>
        <begin position="14"/>
        <end position="32"/>
    </location>
</feature>
<organism evidence="9 10">
    <name type="scientific">Candidatus Desantisbacteria bacterium CG_4_10_14_0_8_um_filter_39_17</name>
    <dbReference type="NCBI Taxonomy" id="1974542"/>
    <lineage>
        <taxon>Bacteria</taxon>
        <taxon>Candidatus Desantisiibacteriota</taxon>
    </lineage>
</organism>
<name>A0A2H9PD38_9BACT</name>
<reference evidence="10" key="1">
    <citation type="submission" date="2017-09" db="EMBL/GenBank/DDBJ databases">
        <title>Depth-based differentiation of microbial function through sediment-hosted aquifers and enrichment of novel symbionts in the deep terrestrial subsurface.</title>
        <authorList>
            <person name="Probst A.J."/>
            <person name="Ladd B."/>
            <person name="Jarett J.K."/>
            <person name="Geller-Mcgrath D.E."/>
            <person name="Sieber C.M.K."/>
            <person name="Emerson J.B."/>
            <person name="Anantharaman K."/>
            <person name="Thomas B.C."/>
            <person name="Malmstrom R."/>
            <person name="Stieglmeier M."/>
            <person name="Klingl A."/>
            <person name="Woyke T."/>
            <person name="Ryan C.M."/>
            <person name="Banfield J.F."/>
        </authorList>
    </citation>
    <scope>NUCLEOTIDE SEQUENCE [LARGE SCALE GENOMIC DNA]</scope>
</reference>
<dbReference type="NCBIfam" id="TIGR01947">
    <property type="entry name" value="rnfG"/>
    <property type="match status" value="1"/>
</dbReference>
<dbReference type="PANTHER" id="PTHR36118">
    <property type="entry name" value="ION-TRANSLOCATING OXIDOREDUCTASE COMPLEX SUBUNIT G"/>
    <property type="match status" value="1"/>
</dbReference>
<keyword evidence="6 7" id="KW-0812">Transmembrane</keyword>
<comment type="function">
    <text evidence="6">Part of a membrane-bound complex that couples electron transfer with translocation of ions across the membrane.</text>
</comment>
<dbReference type="GO" id="GO:0010181">
    <property type="term" value="F:FMN binding"/>
    <property type="evidence" value="ECO:0007669"/>
    <property type="project" value="InterPro"/>
</dbReference>
<evidence type="ECO:0000313" key="9">
    <source>
        <dbReference type="EMBL" id="PIZ16505.1"/>
    </source>
</evidence>